<evidence type="ECO:0008006" key="3">
    <source>
        <dbReference type="Google" id="ProtNLM"/>
    </source>
</evidence>
<gene>
    <name evidence="1" type="ORF">NIG5292_02808</name>
</gene>
<dbReference type="RefSeq" id="WP_048600125.1">
    <property type="nucleotide sequence ID" value="NZ_CVPC01000035.1"/>
</dbReference>
<sequence>MSNENQINIGGAEPRTSTIETLEVDQASKDMLEGILYDIDNHLEAEINRIRDSQVSSLIQWAYVATVGTGKTYALTRAAGKAVEKGWRVAIRVPTTKHAHETKKEIDKISPGSTGIWLGREQENPNDPTVKMCPRAAEVVAAQSVGGGPKHVCGSKRRGYCKFHPEVNSEGCGYKQQNLSQKQIIIFAGDSMLEFVPRDPMRQKGREQGFEFDLIMLDEFDPQGLIHSGSGNIDLDCLEATSIKLSDDSQIQDILVMFLQEIHAQVLSQKRYLAPQSYERPPEDFTIEQLLELSAASACSSKTVSASQRPDSATKNEVPIDKQTTFETLDGVLEAAKAAVPLTIGKDQFRSMSAAQIYETNKAQYKIRRIVLNIAKTCELMIQAVARDITELKHLEVLPESKAISINYLKAINLQYFFPPVLVFDATLQYELAKCILPNLEIRMQKHVSDGTGVKRFQLTDTSLSYSTLSSSSKWPARLRLWSEICHTMFGQTGLLLPKFLRSDIEPNLREGIMLGHFGDLKGTNNFQHVDALIVASRPAVNPRQAERAAAIITWENIQSLEEQYDWYPREEAPILYRQNRAYSWSVWHDKHPDRFAEAVRHSITEASIEQAAGRGRSTRRSATEPLTEYLLTSVPTNRPVDGVFSVAQLKAATSWIGVLLQEGLWLPLATKGAGELLHRFLLVLKSQRPKPLYSTLIGLPAFESPNNAAAWRKKQIQDNFEISRLAQAVDDALQEGATTVEMLCSPFPLKDFQPIRAKVRGARYFAQVYVRVNDNESPEEALRRILGDEMGHIEVKPK</sequence>
<proteinExistence type="predicted"/>
<accession>A0A0U1NPQ7</accession>
<keyword evidence="2" id="KW-1185">Reference proteome</keyword>
<dbReference type="InterPro" id="IPR027417">
    <property type="entry name" value="P-loop_NTPase"/>
</dbReference>
<evidence type="ECO:0000313" key="2">
    <source>
        <dbReference type="Proteomes" id="UP000048949"/>
    </source>
</evidence>
<dbReference type="STRING" id="282199.GCA_001049735_02807"/>
<dbReference type="AlphaFoldDB" id="A0A0U1NPQ7"/>
<organism evidence="1 2">
    <name type="scientific">Nereida ignava</name>
    <dbReference type="NCBI Taxonomy" id="282199"/>
    <lineage>
        <taxon>Bacteria</taxon>
        <taxon>Pseudomonadati</taxon>
        <taxon>Pseudomonadota</taxon>
        <taxon>Alphaproteobacteria</taxon>
        <taxon>Rhodobacterales</taxon>
        <taxon>Roseobacteraceae</taxon>
        <taxon>Nereida</taxon>
    </lineage>
</organism>
<dbReference type="Proteomes" id="UP000048949">
    <property type="component" value="Unassembled WGS sequence"/>
</dbReference>
<evidence type="ECO:0000313" key="1">
    <source>
        <dbReference type="EMBL" id="CRK76741.1"/>
    </source>
</evidence>
<name>A0A0U1NPQ7_9RHOB</name>
<dbReference type="EMBL" id="CVQV01000035">
    <property type="protein sequence ID" value="CRK76741.1"/>
    <property type="molecule type" value="Genomic_DNA"/>
</dbReference>
<protein>
    <recommendedName>
        <fullName evidence="3">Helicase/UvrB N-terminal domain-containing protein</fullName>
    </recommendedName>
</protein>
<reference evidence="1 2" key="1">
    <citation type="submission" date="2015-04" db="EMBL/GenBank/DDBJ databases">
        <authorList>
            <person name="Syromyatnikov M.Y."/>
            <person name="Popov V.N."/>
        </authorList>
    </citation>
    <scope>NUCLEOTIDE SEQUENCE [LARGE SCALE GENOMIC DNA]</scope>
    <source>
        <strain evidence="1 2">CECT 5292</strain>
    </source>
</reference>
<dbReference type="SUPFAM" id="SSF52540">
    <property type="entry name" value="P-loop containing nucleoside triphosphate hydrolases"/>
    <property type="match status" value="1"/>
</dbReference>